<dbReference type="Pfam" id="PF00295">
    <property type="entry name" value="Glyco_hydro_28"/>
    <property type="match status" value="1"/>
</dbReference>
<comment type="caution">
    <text evidence="11">The sequence shown here is derived from an EMBL/GenBank/DDBJ whole genome shotgun (WGS) entry which is preliminary data.</text>
</comment>
<dbReference type="FunFam" id="2.160.20.10:FF:000004">
    <property type="entry name" value="Pectin lyase-like superfamily protein"/>
    <property type="match status" value="1"/>
</dbReference>
<evidence type="ECO:0000256" key="8">
    <source>
        <dbReference type="PROSITE-ProRule" id="PRU10052"/>
    </source>
</evidence>
<keyword evidence="3" id="KW-0134">Cell wall</keyword>
<evidence type="ECO:0000256" key="4">
    <source>
        <dbReference type="ARBA" id="ARBA00022525"/>
    </source>
</evidence>
<evidence type="ECO:0000256" key="9">
    <source>
        <dbReference type="RuleBase" id="RU361169"/>
    </source>
</evidence>
<dbReference type="InterPro" id="IPR000743">
    <property type="entry name" value="Glyco_hydro_28"/>
</dbReference>
<evidence type="ECO:0000313" key="11">
    <source>
        <dbReference type="EMBL" id="RXH71962.1"/>
    </source>
</evidence>
<dbReference type="Proteomes" id="UP000290289">
    <property type="component" value="Chromosome 16"/>
</dbReference>
<dbReference type="InterPro" id="IPR012334">
    <property type="entry name" value="Pectin_lyas_fold"/>
</dbReference>
<organism evidence="11 12">
    <name type="scientific">Malus domestica</name>
    <name type="common">Apple</name>
    <name type="synonym">Pyrus malus</name>
    <dbReference type="NCBI Taxonomy" id="3750"/>
    <lineage>
        <taxon>Eukaryota</taxon>
        <taxon>Viridiplantae</taxon>
        <taxon>Streptophyta</taxon>
        <taxon>Embryophyta</taxon>
        <taxon>Tracheophyta</taxon>
        <taxon>Spermatophyta</taxon>
        <taxon>Magnoliopsida</taxon>
        <taxon>eudicotyledons</taxon>
        <taxon>Gunneridae</taxon>
        <taxon>Pentapetalae</taxon>
        <taxon>rosids</taxon>
        <taxon>fabids</taxon>
        <taxon>Rosales</taxon>
        <taxon>Rosaceae</taxon>
        <taxon>Amygdaloideae</taxon>
        <taxon>Maleae</taxon>
        <taxon>Malus</taxon>
    </lineage>
</organism>
<dbReference type="AlphaFoldDB" id="A0A498HPW8"/>
<dbReference type="InterPro" id="IPR011050">
    <property type="entry name" value="Pectin_lyase_fold/virulence"/>
</dbReference>
<evidence type="ECO:0000256" key="1">
    <source>
        <dbReference type="ARBA" id="ARBA00004191"/>
    </source>
</evidence>
<dbReference type="OrthoDB" id="187139at2759"/>
<reference evidence="11 12" key="1">
    <citation type="submission" date="2018-10" db="EMBL/GenBank/DDBJ databases">
        <title>A high-quality apple genome assembly.</title>
        <authorList>
            <person name="Hu J."/>
        </authorList>
    </citation>
    <scope>NUCLEOTIDE SEQUENCE [LARGE SCALE GENOMIC DNA]</scope>
    <source>
        <strain evidence="12">cv. HFTH1</strain>
        <tissue evidence="11">Young leaf</tissue>
    </source>
</reference>
<feature type="chain" id="PRO_5019790257" evidence="10">
    <location>
        <begin position="27"/>
        <end position="427"/>
    </location>
</feature>
<evidence type="ECO:0000256" key="2">
    <source>
        <dbReference type="ARBA" id="ARBA00008834"/>
    </source>
</evidence>
<accession>A0A498HPW8</accession>
<dbReference type="SMART" id="SM00710">
    <property type="entry name" value="PbH1"/>
    <property type="match status" value="7"/>
</dbReference>
<name>A0A498HPW8_MALDO</name>
<dbReference type="KEGG" id="mdm:103416768"/>
<evidence type="ECO:0000256" key="10">
    <source>
        <dbReference type="SAM" id="SignalP"/>
    </source>
</evidence>
<keyword evidence="4" id="KW-0964">Secreted</keyword>
<sequence>MAIAGGMSCHAILVLCLAALASRATGRVAIPPAVFDVFRGSNLGVHDKADPDEKIFNVVDFGAKPDGNHDASMNFIKTWLAACHNTGKSRVLIPPGTYKSGPVVFQGPCTSSKPVVVQVLGTIKGLNDLSLYEEPYWFLFENVEGLVIIGNGIFDGQGSSAWKVAGDCGSSSDGCSPLPSNIKFNGVRDGVIRGISSLNSKGVHLFITDSQNVRVRRVNISAPRTSPNTDGIHISNSNNVKVARTHIATGDDCIGMIQGSTNIAINNVICGPGHGISVGSLGKYEHENDVTGITVKKTTFLNTDNGIRIKSWPGSGPSRASGMVFKDIIMQNVRNPIIIDQEYCTGGCNKNQPSHVQISDVHYINIRGTTPSNVAVDFICSSQVPCQNIQLHDIDLKYTGPNAAALTNVCKNVKAGFRGIQNPPACH</sequence>
<dbReference type="GO" id="GO:0005975">
    <property type="term" value="P:carbohydrate metabolic process"/>
    <property type="evidence" value="ECO:0007669"/>
    <property type="project" value="InterPro"/>
</dbReference>
<evidence type="ECO:0000256" key="6">
    <source>
        <dbReference type="ARBA" id="ARBA00023295"/>
    </source>
</evidence>
<dbReference type="GO" id="GO:0071555">
    <property type="term" value="P:cell wall organization"/>
    <property type="evidence" value="ECO:0007669"/>
    <property type="project" value="UniProtKB-KW"/>
</dbReference>
<dbReference type="SMR" id="A0A498HPW8"/>
<keyword evidence="10" id="KW-0732">Signal</keyword>
<comment type="subcellular location">
    <subcellularLocation>
        <location evidence="1">Secreted</location>
        <location evidence="1">Cell wall</location>
    </subcellularLocation>
</comment>
<dbReference type="PROSITE" id="PS00502">
    <property type="entry name" value="POLYGALACTURONASE"/>
    <property type="match status" value="1"/>
</dbReference>
<proteinExistence type="inferred from homology"/>
<keyword evidence="6 9" id="KW-0326">Glycosidase</keyword>
<evidence type="ECO:0000256" key="3">
    <source>
        <dbReference type="ARBA" id="ARBA00022512"/>
    </source>
</evidence>
<evidence type="ECO:0000256" key="5">
    <source>
        <dbReference type="ARBA" id="ARBA00022801"/>
    </source>
</evidence>
<dbReference type="GO" id="GO:0004650">
    <property type="term" value="F:polygalacturonase activity"/>
    <property type="evidence" value="ECO:0007669"/>
    <property type="project" value="InterPro"/>
</dbReference>
<dbReference type="Gramene" id="mRNA:MD16G0145000">
    <property type="protein sequence ID" value="mRNA:MD16G0145000"/>
    <property type="gene ID" value="MD16G0145000"/>
</dbReference>
<dbReference type="InterPro" id="IPR006626">
    <property type="entry name" value="PbH1"/>
</dbReference>
<keyword evidence="5 9" id="KW-0378">Hydrolase</keyword>
<feature type="signal peptide" evidence="10">
    <location>
        <begin position="1"/>
        <end position="26"/>
    </location>
</feature>
<comment type="similarity">
    <text evidence="2 9">Belongs to the glycosyl hydrolase 28 family.</text>
</comment>
<dbReference type="PANTHER" id="PTHR31375">
    <property type="match status" value="1"/>
</dbReference>
<evidence type="ECO:0000313" key="12">
    <source>
        <dbReference type="Proteomes" id="UP000290289"/>
    </source>
</evidence>
<gene>
    <name evidence="11" type="ORF">DVH24_025463</name>
</gene>
<dbReference type="EMBL" id="RDQH01000342">
    <property type="protein sequence ID" value="RXH71962.1"/>
    <property type="molecule type" value="Genomic_DNA"/>
</dbReference>
<protein>
    <submittedName>
        <fullName evidence="11">Uncharacterized protein</fullName>
    </submittedName>
</protein>
<keyword evidence="7" id="KW-0961">Cell wall biogenesis/degradation</keyword>
<feature type="active site" evidence="8">
    <location>
        <position position="274"/>
    </location>
</feature>
<evidence type="ECO:0000256" key="7">
    <source>
        <dbReference type="ARBA" id="ARBA00023316"/>
    </source>
</evidence>
<dbReference type="STRING" id="3750.A0A498HPW8"/>
<keyword evidence="12" id="KW-1185">Reference proteome</keyword>
<dbReference type="SUPFAM" id="SSF51126">
    <property type="entry name" value="Pectin lyase-like"/>
    <property type="match status" value="1"/>
</dbReference>
<dbReference type="Gene3D" id="2.160.20.10">
    <property type="entry name" value="Single-stranded right-handed beta-helix, Pectin lyase-like"/>
    <property type="match status" value="1"/>
</dbReference>